<evidence type="ECO:0000259" key="22">
    <source>
        <dbReference type="PROSITE" id="PS50885"/>
    </source>
</evidence>
<dbReference type="SUPFAM" id="SSF52172">
    <property type="entry name" value="CheY-like"/>
    <property type="match status" value="1"/>
</dbReference>
<proteinExistence type="predicted"/>
<dbReference type="Gene3D" id="1.20.120.160">
    <property type="entry name" value="HPT domain"/>
    <property type="match status" value="1"/>
</dbReference>
<feature type="transmembrane region" description="Helical" evidence="19">
    <location>
        <begin position="156"/>
        <end position="174"/>
    </location>
</feature>
<evidence type="ECO:0000256" key="7">
    <source>
        <dbReference type="ARBA" id="ARBA00022679"/>
    </source>
</evidence>
<dbReference type="PROSITE" id="PS50110">
    <property type="entry name" value="RESPONSE_REGULATORY"/>
    <property type="match status" value="1"/>
</dbReference>
<dbReference type="SUPFAM" id="SSF47384">
    <property type="entry name" value="Homodimeric domain of signal transducing histidine kinase"/>
    <property type="match status" value="1"/>
</dbReference>
<dbReference type="InterPro" id="IPR008207">
    <property type="entry name" value="Sig_transdc_His_kin_Hpt_dom"/>
</dbReference>
<comment type="subcellular location">
    <subcellularLocation>
        <location evidence="2">Cell inner membrane</location>
        <topology evidence="2">Multi-pass membrane protein</topology>
    </subcellularLocation>
</comment>
<comment type="function">
    <text evidence="14">Member of the two-component regulatory system BvgS/BvgA. Phosphorylates BvgA via a four-step phosphorelay in response to environmental signals.</text>
</comment>
<dbReference type="GO" id="GO:0005886">
    <property type="term" value="C:plasma membrane"/>
    <property type="evidence" value="ECO:0007669"/>
    <property type="project" value="UniProtKB-SubCell"/>
</dbReference>
<dbReference type="InterPro" id="IPR035965">
    <property type="entry name" value="PAS-like_dom_sf"/>
</dbReference>
<keyword evidence="5" id="KW-0997">Cell inner membrane</keyword>
<dbReference type="PROSITE" id="PS50885">
    <property type="entry name" value="HAMP"/>
    <property type="match status" value="1"/>
</dbReference>
<dbReference type="AlphaFoldDB" id="A0A848G5B0"/>
<evidence type="ECO:0000313" key="24">
    <source>
        <dbReference type="EMBL" id="NML26125.1"/>
    </source>
</evidence>
<evidence type="ECO:0000256" key="12">
    <source>
        <dbReference type="ARBA" id="ARBA00023012"/>
    </source>
</evidence>
<keyword evidence="18" id="KW-0175">Coiled coil</keyword>
<dbReference type="InterPro" id="IPR036890">
    <property type="entry name" value="HATPase_C_sf"/>
</dbReference>
<evidence type="ECO:0000256" key="10">
    <source>
        <dbReference type="ARBA" id="ARBA00022840"/>
    </source>
</evidence>
<evidence type="ECO:0000259" key="21">
    <source>
        <dbReference type="PROSITE" id="PS50110"/>
    </source>
</evidence>
<evidence type="ECO:0000256" key="4">
    <source>
        <dbReference type="ARBA" id="ARBA00022475"/>
    </source>
</evidence>
<dbReference type="InterPro" id="IPR003660">
    <property type="entry name" value="HAMP_dom"/>
</dbReference>
<name>A0A848G5B0_9RHOO</name>
<dbReference type="PRINTS" id="PR00344">
    <property type="entry name" value="BCTRLSENSOR"/>
</dbReference>
<reference evidence="24 25" key="1">
    <citation type="submission" date="2020-04" db="EMBL/GenBank/DDBJ databases">
        <title>Zoogloea sp. G-4-1-14 isolated from soil.</title>
        <authorList>
            <person name="Dahal R.H."/>
        </authorList>
    </citation>
    <scope>NUCLEOTIDE SEQUENCE [LARGE SCALE GENOMIC DNA]</scope>
    <source>
        <strain evidence="24 25">G-4-1-14</strain>
    </source>
</reference>
<dbReference type="SUPFAM" id="SSF158472">
    <property type="entry name" value="HAMP domain-like"/>
    <property type="match status" value="1"/>
</dbReference>
<dbReference type="SMART" id="SM00304">
    <property type="entry name" value="HAMP"/>
    <property type="match status" value="1"/>
</dbReference>
<dbReference type="GO" id="GO:0006355">
    <property type="term" value="P:regulation of DNA-templated transcription"/>
    <property type="evidence" value="ECO:0007669"/>
    <property type="project" value="InterPro"/>
</dbReference>
<dbReference type="Gene3D" id="3.30.450.20">
    <property type="entry name" value="PAS domain"/>
    <property type="match status" value="1"/>
</dbReference>
<keyword evidence="9" id="KW-0418">Kinase</keyword>
<evidence type="ECO:0000256" key="9">
    <source>
        <dbReference type="ARBA" id="ARBA00022777"/>
    </source>
</evidence>
<feature type="coiled-coil region" evidence="18">
    <location>
        <begin position="212"/>
        <end position="243"/>
    </location>
</feature>
<evidence type="ECO:0000256" key="17">
    <source>
        <dbReference type="PROSITE-ProRule" id="PRU00169"/>
    </source>
</evidence>
<dbReference type="PROSITE" id="PS50894">
    <property type="entry name" value="HPT"/>
    <property type="match status" value="1"/>
</dbReference>
<dbReference type="SMART" id="SM00091">
    <property type="entry name" value="PAS"/>
    <property type="match status" value="1"/>
</dbReference>
<dbReference type="RefSeq" id="WP_169145663.1">
    <property type="nucleotide sequence ID" value="NZ_JABBGA010000006.1"/>
</dbReference>
<evidence type="ECO:0000256" key="19">
    <source>
        <dbReference type="SAM" id="Phobius"/>
    </source>
</evidence>
<dbReference type="PANTHER" id="PTHR43047:SF64">
    <property type="entry name" value="HISTIDINE KINASE CONTAINING CHEY-HOMOLOGOUS RECEIVER DOMAIN AND PAS DOMAIN-RELATED"/>
    <property type="match status" value="1"/>
</dbReference>
<dbReference type="PANTHER" id="PTHR43047">
    <property type="entry name" value="TWO-COMPONENT HISTIDINE PROTEIN KINASE"/>
    <property type="match status" value="1"/>
</dbReference>
<evidence type="ECO:0000256" key="6">
    <source>
        <dbReference type="ARBA" id="ARBA00022553"/>
    </source>
</evidence>
<keyword evidence="13 19" id="KW-0472">Membrane</keyword>
<keyword evidence="10" id="KW-0067">ATP-binding</keyword>
<keyword evidence="25" id="KW-1185">Reference proteome</keyword>
<dbReference type="InterPro" id="IPR003661">
    <property type="entry name" value="HisK_dim/P_dom"/>
</dbReference>
<dbReference type="InterPro" id="IPR013767">
    <property type="entry name" value="PAS_fold"/>
</dbReference>
<dbReference type="Gene3D" id="1.10.287.130">
    <property type="match status" value="1"/>
</dbReference>
<feature type="domain" description="Response regulatory" evidence="21">
    <location>
        <begin position="733"/>
        <end position="850"/>
    </location>
</feature>
<dbReference type="SMART" id="SM00448">
    <property type="entry name" value="REC"/>
    <property type="match status" value="1"/>
</dbReference>
<dbReference type="InterPro" id="IPR004358">
    <property type="entry name" value="Sig_transdc_His_kin-like_C"/>
</dbReference>
<keyword evidence="12" id="KW-0902">Two-component regulatory system</keyword>
<dbReference type="PROSITE" id="PS50109">
    <property type="entry name" value="HIS_KIN"/>
    <property type="match status" value="1"/>
</dbReference>
<comment type="catalytic activity">
    <reaction evidence="1">
        <text>ATP + protein L-histidine = ADP + protein N-phospho-L-histidine.</text>
        <dbReference type="EC" id="2.7.13.3"/>
    </reaction>
</comment>
<protein>
    <recommendedName>
        <fullName evidence="15">Virulence sensor protein BvgS</fullName>
        <ecNumber evidence="3">2.7.13.3</ecNumber>
    </recommendedName>
</protein>
<organism evidence="24 25">
    <name type="scientific">Zoogloea dura</name>
    <dbReference type="NCBI Taxonomy" id="2728840"/>
    <lineage>
        <taxon>Bacteria</taxon>
        <taxon>Pseudomonadati</taxon>
        <taxon>Pseudomonadota</taxon>
        <taxon>Betaproteobacteria</taxon>
        <taxon>Rhodocyclales</taxon>
        <taxon>Zoogloeaceae</taxon>
        <taxon>Zoogloea</taxon>
    </lineage>
</organism>
<dbReference type="Pfam" id="PF00512">
    <property type="entry name" value="HisKA"/>
    <property type="match status" value="1"/>
</dbReference>
<dbReference type="InterPro" id="IPR005467">
    <property type="entry name" value="His_kinase_dom"/>
</dbReference>
<evidence type="ECO:0000256" key="5">
    <source>
        <dbReference type="ARBA" id="ARBA00022519"/>
    </source>
</evidence>
<dbReference type="CDD" id="cd17546">
    <property type="entry name" value="REC_hyHK_CKI1_RcsC-like"/>
    <property type="match status" value="1"/>
</dbReference>
<dbReference type="GO" id="GO:0000155">
    <property type="term" value="F:phosphorelay sensor kinase activity"/>
    <property type="evidence" value="ECO:0007669"/>
    <property type="project" value="InterPro"/>
</dbReference>
<dbReference type="Gene3D" id="3.40.50.2300">
    <property type="match status" value="1"/>
</dbReference>
<keyword evidence="8 19" id="KW-0812">Transmembrane</keyword>
<evidence type="ECO:0000256" key="11">
    <source>
        <dbReference type="ARBA" id="ARBA00022989"/>
    </source>
</evidence>
<sequence>MMSRNGLLQRLLRVMLVTVLPVFLIHVSVQVASDVDAASQRAFNGTQSLASATVPLLQAALVRGDLTSVQQTLDNIMRHGQFNRLSLVNEQTGELLASGDGPEHPPGGYAPGWFRAVLSVHFEAQRFPVQAGIKTYGTLLAEPSAAFLVADLWRRMWTAIALWTATLIVLLLFLKRSLRAGLRPLHDLAIAVRRFGEGELAVRAPTCNVPELAATAKAFNRMADNLEEAQDKLEARVRQRTAELAAREAHTSAILHSLHDAVLKVGGDGTVRMANPAACQIFGHSGGTLSGLPIVRLMPDMTPACLPRLASEAEGRSDLRPAEAIGVREDGRSFPVELSVARLVSADEDCFVVVLRDVTGQREIENAREFARKNAEHLAKAKSEFLANMSHEIRTPLNAILGFAQVGLRKSHGGPFGETFEQILHSGELLLGLINDVLDFSKIEAHKLQLEAVSFDLGEVVDRAVEMLAAQAHAKGLDLIVSEAPGLPLRTVGDAFRLTQVLVNLLSNAIKFTAQGQVRLEVGRVSGALFFRIHDSGVGMSPEVLGRLFAPFEQADSSITRRFGGTGLGLVISHRLVERMGGSLEVDSAPGRGTCMTVRLPPAEDQEPGPERPPLDVMLLGFAGSAASELCLNAPADVRIGSVPGDQHCPQAPGLKVRIAAAHLATSVASLPGEGPVLVLSSPGEPITGGDVPEASTPHLAWPLRWRHVWRLLGQAPQTGGAIPPPPILAGLRVLAAEDDPANRLVLREILELAGARLVAEENGRVACERLQREGGEAFDLMITDLQMPVMDGFATAREVRRLAPRLPVIGLSAHVLPEEREHCLSAGMVELLTKPVSVDELLAALAHHLPQEGRPVSILDDPMSKDGELVDWQRLEQCFSRGKDLVAQLAETIRESASVLPGALREAAAAGDDQALARLSHRIAGMGANLMARRLHDDASHVEAAARSALPAGRKEALALADLLEQLLAEIDRRAPVAGPRLQAPDPVRTACTQ</sequence>
<evidence type="ECO:0000256" key="16">
    <source>
        <dbReference type="PROSITE-ProRule" id="PRU00110"/>
    </source>
</evidence>
<feature type="modified residue" description="4-aspartylphosphate" evidence="17">
    <location>
        <position position="785"/>
    </location>
</feature>
<evidence type="ECO:0000313" key="25">
    <source>
        <dbReference type="Proteomes" id="UP000580043"/>
    </source>
</evidence>
<dbReference type="SMART" id="SM00387">
    <property type="entry name" value="HATPase_c"/>
    <property type="match status" value="1"/>
</dbReference>
<comment type="caution">
    <text evidence="24">The sequence shown here is derived from an EMBL/GenBank/DDBJ whole genome shotgun (WGS) entry which is preliminary data.</text>
</comment>
<evidence type="ECO:0000259" key="23">
    <source>
        <dbReference type="PROSITE" id="PS50894"/>
    </source>
</evidence>
<dbReference type="Gene3D" id="3.30.565.10">
    <property type="entry name" value="Histidine kinase-like ATPase, C-terminal domain"/>
    <property type="match status" value="1"/>
</dbReference>
<dbReference type="Pfam" id="PF02518">
    <property type="entry name" value="HATPase_c"/>
    <property type="match status" value="1"/>
</dbReference>
<accession>A0A848G5B0</accession>
<dbReference type="SMART" id="SM00388">
    <property type="entry name" value="HisKA"/>
    <property type="match status" value="1"/>
</dbReference>
<dbReference type="CDD" id="cd16922">
    <property type="entry name" value="HATPase_EvgS-ArcB-TorS-like"/>
    <property type="match status" value="1"/>
</dbReference>
<dbReference type="Gene3D" id="6.10.340.10">
    <property type="match status" value="1"/>
</dbReference>
<evidence type="ECO:0000256" key="18">
    <source>
        <dbReference type="SAM" id="Coils"/>
    </source>
</evidence>
<evidence type="ECO:0000256" key="2">
    <source>
        <dbReference type="ARBA" id="ARBA00004429"/>
    </source>
</evidence>
<evidence type="ECO:0000256" key="15">
    <source>
        <dbReference type="ARBA" id="ARBA00070152"/>
    </source>
</evidence>
<dbReference type="SUPFAM" id="SSF55874">
    <property type="entry name" value="ATPase domain of HSP90 chaperone/DNA topoisomerase II/histidine kinase"/>
    <property type="match status" value="1"/>
</dbReference>
<gene>
    <name evidence="24" type="ORF">HHL15_10260</name>
</gene>
<dbReference type="NCBIfam" id="TIGR00229">
    <property type="entry name" value="sensory_box"/>
    <property type="match status" value="1"/>
</dbReference>
<dbReference type="Proteomes" id="UP000580043">
    <property type="component" value="Unassembled WGS sequence"/>
</dbReference>
<dbReference type="EMBL" id="JABBGA010000006">
    <property type="protein sequence ID" value="NML26125.1"/>
    <property type="molecule type" value="Genomic_DNA"/>
</dbReference>
<dbReference type="Pfam" id="PF00672">
    <property type="entry name" value="HAMP"/>
    <property type="match status" value="1"/>
</dbReference>
<dbReference type="EC" id="2.7.13.3" evidence="3"/>
<dbReference type="InterPro" id="IPR036097">
    <property type="entry name" value="HisK_dim/P_sf"/>
</dbReference>
<evidence type="ECO:0000256" key="8">
    <source>
        <dbReference type="ARBA" id="ARBA00022692"/>
    </source>
</evidence>
<dbReference type="InterPro" id="IPR036641">
    <property type="entry name" value="HPT_dom_sf"/>
</dbReference>
<keyword evidence="10" id="KW-0547">Nucleotide-binding</keyword>
<dbReference type="InterPro" id="IPR001789">
    <property type="entry name" value="Sig_transdc_resp-reg_receiver"/>
</dbReference>
<keyword evidence="7" id="KW-0808">Transferase</keyword>
<dbReference type="InterPro" id="IPR000014">
    <property type="entry name" value="PAS"/>
</dbReference>
<keyword evidence="11 19" id="KW-1133">Transmembrane helix</keyword>
<dbReference type="InterPro" id="IPR003594">
    <property type="entry name" value="HATPase_dom"/>
</dbReference>
<dbReference type="FunFam" id="3.30.565.10:FF:000010">
    <property type="entry name" value="Sensor histidine kinase RcsC"/>
    <property type="match status" value="1"/>
</dbReference>
<keyword evidence="4" id="KW-1003">Cell membrane</keyword>
<dbReference type="InterPro" id="IPR011006">
    <property type="entry name" value="CheY-like_superfamily"/>
</dbReference>
<evidence type="ECO:0000256" key="3">
    <source>
        <dbReference type="ARBA" id="ARBA00012438"/>
    </source>
</evidence>
<dbReference type="SUPFAM" id="SSF47226">
    <property type="entry name" value="Histidine-containing phosphotransfer domain, HPT domain"/>
    <property type="match status" value="1"/>
</dbReference>
<feature type="domain" description="HAMP" evidence="22">
    <location>
        <begin position="179"/>
        <end position="231"/>
    </location>
</feature>
<dbReference type="CDD" id="cd00082">
    <property type="entry name" value="HisKA"/>
    <property type="match status" value="1"/>
</dbReference>
<feature type="domain" description="HPt" evidence="23">
    <location>
        <begin position="883"/>
        <end position="982"/>
    </location>
</feature>
<evidence type="ECO:0000259" key="20">
    <source>
        <dbReference type="PROSITE" id="PS50109"/>
    </source>
</evidence>
<feature type="modified residue" description="Phosphohistidine" evidence="16">
    <location>
        <position position="922"/>
    </location>
</feature>
<feature type="domain" description="Histidine kinase" evidence="20">
    <location>
        <begin position="388"/>
        <end position="604"/>
    </location>
</feature>
<dbReference type="Pfam" id="PF00072">
    <property type="entry name" value="Response_reg"/>
    <property type="match status" value="1"/>
</dbReference>
<keyword evidence="6 17" id="KW-0597">Phosphoprotein</keyword>
<evidence type="ECO:0000256" key="13">
    <source>
        <dbReference type="ARBA" id="ARBA00023136"/>
    </source>
</evidence>
<dbReference type="CDD" id="cd00130">
    <property type="entry name" value="PAS"/>
    <property type="match status" value="1"/>
</dbReference>
<dbReference type="CDD" id="cd06225">
    <property type="entry name" value="HAMP"/>
    <property type="match status" value="1"/>
</dbReference>
<evidence type="ECO:0000256" key="1">
    <source>
        <dbReference type="ARBA" id="ARBA00000085"/>
    </source>
</evidence>
<dbReference type="SUPFAM" id="SSF55785">
    <property type="entry name" value="PYP-like sensor domain (PAS domain)"/>
    <property type="match status" value="1"/>
</dbReference>
<dbReference type="Pfam" id="PF00989">
    <property type="entry name" value="PAS"/>
    <property type="match status" value="1"/>
</dbReference>
<evidence type="ECO:0000256" key="14">
    <source>
        <dbReference type="ARBA" id="ARBA00058004"/>
    </source>
</evidence>